<dbReference type="GO" id="GO:0001228">
    <property type="term" value="F:DNA-binding transcription activator activity, RNA polymerase II-specific"/>
    <property type="evidence" value="ECO:0007669"/>
    <property type="project" value="TreeGrafter"/>
</dbReference>
<dbReference type="PANTHER" id="PTHR47784:SF4">
    <property type="entry name" value="ZN(II)2CYS6 TRANSCRIPTION FACTOR (EUROFUNG)"/>
    <property type="match status" value="1"/>
</dbReference>
<name>A0A4E9EKQ6_GIBZA</name>
<dbReference type="Pfam" id="PF00172">
    <property type="entry name" value="Zn_clus"/>
    <property type="match status" value="1"/>
</dbReference>
<dbReference type="SUPFAM" id="SSF57701">
    <property type="entry name" value="Zn2/Cys6 DNA-binding domain"/>
    <property type="match status" value="1"/>
</dbReference>
<keyword evidence="1" id="KW-0539">Nucleus</keyword>
<dbReference type="Gene3D" id="4.10.240.10">
    <property type="entry name" value="Zn(2)-C6 fungal-type DNA-binding domain"/>
    <property type="match status" value="1"/>
</dbReference>
<dbReference type="InterPro" id="IPR001138">
    <property type="entry name" value="Zn2Cys6_DnaBD"/>
</dbReference>
<reference evidence="3" key="1">
    <citation type="submission" date="2019-04" db="EMBL/GenBank/DDBJ databases">
        <authorList>
            <person name="Melise S."/>
            <person name="Noan J."/>
            <person name="Okalmin O."/>
        </authorList>
    </citation>
    <scope>NUCLEOTIDE SEQUENCE</scope>
    <source>
        <strain evidence="3">FN9</strain>
    </source>
</reference>
<dbReference type="PANTHER" id="PTHR47784">
    <property type="entry name" value="STEROL UPTAKE CONTROL PROTEIN 2"/>
    <property type="match status" value="1"/>
</dbReference>
<evidence type="ECO:0000259" key="2">
    <source>
        <dbReference type="SMART" id="SM00066"/>
    </source>
</evidence>
<dbReference type="EMBL" id="CAAKMV010000175">
    <property type="protein sequence ID" value="VIO63504.1"/>
    <property type="molecule type" value="Genomic_DNA"/>
</dbReference>
<evidence type="ECO:0000313" key="3">
    <source>
        <dbReference type="EMBL" id="VIO63504.1"/>
    </source>
</evidence>
<feature type="domain" description="Zn(2)-C6 fungal-type" evidence="2">
    <location>
        <begin position="16"/>
        <end position="60"/>
    </location>
</feature>
<evidence type="ECO:0000256" key="1">
    <source>
        <dbReference type="ARBA" id="ARBA00023242"/>
    </source>
</evidence>
<dbReference type="InterPro" id="IPR053157">
    <property type="entry name" value="Sterol_Uptake_Regulator"/>
</dbReference>
<dbReference type="GO" id="GO:0008270">
    <property type="term" value="F:zinc ion binding"/>
    <property type="evidence" value="ECO:0007669"/>
    <property type="project" value="InterPro"/>
</dbReference>
<dbReference type="AlphaFoldDB" id="A0A4E9EKQ6"/>
<sequence>MPNSDEAGTQVVEPHRKSRNGYNECQNRHIKCDETRPECRNCAISELVCPYLTIPSTPNGPVAASTLTSVVGNHLLAVPRATQDGTRHSGPTFTATHLAFLHYAVTNMLDFMALQVRGRPVIDAALENAYKAPYLLDQVLALSALHILTQDVVQSSSFHWQATELQIRALGLFNKAKDHISEDTYVPTFLFASLLGLYVLHKTLH</sequence>
<protein>
    <recommendedName>
        <fullName evidence="2">Zn(2)-C6 fungal-type domain-containing protein</fullName>
    </recommendedName>
</protein>
<dbReference type="InterPro" id="IPR036864">
    <property type="entry name" value="Zn2-C6_fun-type_DNA-bd_sf"/>
</dbReference>
<organism evidence="3">
    <name type="scientific">Gibberella zeae</name>
    <name type="common">Wheat head blight fungus</name>
    <name type="synonym">Fusarium graminearum</name>
    <dbReference type="NCBI Taxonomy" id="5518"/>
    <lineage>
        <taxon>Eukaryota</taxon>
        <taxon>Fungi</taxon>
        <taxon>Dikarya</taxon>
        <taxon>Ascomycota</taxon>
        <taxon>Pezizomycotina</taxon>
        <taxon>Sordariomycetes</taxon>
        <taxon>Hypocreomycetidae</taxon>
        <taxon>Hypocreales</taxon>
        <taxon>Nectriaceae</taxon>
        <taxon>Fusarium</taxon>
    </lineage>
</organism>
<gene>
    <name evidence="3" type="ORF">FUG_LOCUS534743</name>
</gene>
<accession>A0A4E9EKQ6</accession>
<dbReference type="CDD" id="cd00067">
    <property type="entry name" value="GAL4"/>
    <property type="match status" value="1"/>
</dbReference>
<dbReference type="SMART" id="SM00066">
    <property type="entry name" value="GAL4"/>
    <property type="match status" value="1"/>
</dbReference>
<proteinExistence type="predicted"/>